<accession>A0ACC2J2W5</accession>
<evidence type="ECO:0000313" key="1">
    <source>
        <dbReference type="EMBL" id="KAJ8121750.1"/>
    </source>
</evidence>
<keyword evidence="2" id="KW-1185">Reference proteome</keyword>
<dbReference type="EMBL" id="JAPESX010000352">
    <property type="protein sequence ID" value="KAJ8121750.1"/>
    <property type="molecule type" value="Genomic_DNA"/>
</dbReference>
<reference evidence="1" key="1">
    <citation type="submission" date="2022-11" db="EMBL/GenBank/DDBJ databases">
        <title>Genome Sequence of Nemania bipapillata.</title>
        <authorList>
            <person name="Buettner E."/>
        </authorList>
    </citation>
    <scope>NUCLEOTIDE SEQUENCE</scope>
    <source>
        <strain evidence="1">CP14</strain>
    </source>
</reference>
<comment type="caution">
    <text evidence="1">The sequence shown here is derived from an EMBL/GenBank/DDBJ whole genome shotgun (WGS) entry which is preliminary data.</text>
</comment>
<protein>
    <submittedName>
        <fullName evidence="1">Uncharacterized protein</fullName>
    </submittedName>
</protein>
<gene>
    <name evidence="1" type="ORF">ONZ43_g1877</name>
</gene>
<name>A0ACC2J2W5_9PEZI</name>
<proteinExistence type="predicted"/>
<sequence>MSTVDAKLQAAYEFFDVSPEEASKDPQRIIDTCRAQLDSRLTDTPIASDYLQTITESIGPVSQDSPSATPSDSTGLNKRRMSIGSASRLLKVDASFTAEIIRDFAANVDERVDRAQVIQALEVLSDLKQQQGLDSEAQSLKETADFLHATGVIGQPDNSLKPDQSPTTSPTTPYTTPPGLRNIGNTCYLNSLLQYFYNVKPVRDMVLGYEQIQLGFDDASINSRQTGGNGTRVTLEEAIVARQFIEELQILFSTLQTTTSAAASPSQKLANTALSSAKEILTSQHQNQPPPLPARPSPVPPISLGKDDPVVNAAVETVNENLHIASSESSQTLVNDTDDRETEVDIRDEDTNTGSISVARARGLSPEDRALSDTVEHVEDITMEDPPPSLSLDEKFAEISQRLNQSDRSGTSQQDVEEIIGNILEHLMRAIRPDGPMECKPNLQADKITQLFFTTIINSTIKTTIDRAVTTSASPVDEDILNEEVVPERWITAFPHPDKEHKVMNNLLARYTTIRALPPIVHICIQRTDASGVKNRNPVIIPEELYLDRYMEAAPGSDLWNTRRRAWAIKERIKELDSRASNNVETLFTTSGVHDWNNYPDAYTHEGQGTRYEDPIDFDVTPSKRRSISDIAETGGFNFVDTVWEVGRRMDEADSAELANLRKEEAEAFNAMQQHKYCLHAMICHGGGMNAGHYWVWVRDFKNQVWYKYNDSQVTRDSRDSQQVISEVNNSGDPYYVAYVRDELKDVLVEVPQRAQGTEGDILMAIADNDEGLEVIDSIAIDTPPQPANSPASAPVPEATMEDAPSLELQA</sequence>
<dbReference type="Proteomes" id="UP001153334">
    <property type="component" value="Unassembled WGS sequence"/>
</dbReference>
<evidence type="ECO:0000313" key="2">
    <source>
        <dbReference type="Proteomes" id="UP001153334"/>
    </source>
</evidence>
<organism evidence="1 2">
    <name type="scientific">Nemania bipapillata</name>
    <dbReference type="NCBI Taxonomy" id="110536"/>
    <lineage>
        <taxon>Eukaryota</taxon>
        <taxon>Fungi</taxon>
        <taxon>Dikarya</taxon>
        <taxon>Ascomycota</taxon>
        <taxon>Pezizomycotina</taxon>
        <taxon>Sordariomycetes</taxon>
        <taxon>Xylariomycetidae</taxon>
        <taxon>Xylariales</taxon>
        <taxon>Xylariaceae</taxon>
        <taxon>Nemania</taxon>
    </lineage>
</organism>